<dbReference type="PANTHER" id="PTHR42943:SF2">
    <property type="entry name" value="GLUTATHIONE S-TRANSFERASE KAPPA 1"/>
    <property type="match status" value="1"/>
</dbReference>
<keyword evidence="2" id="KW-0413">Isomerase</keyword>
<dbReference type="RefSeq" id="WP_168033416.1">
    <property type="nucleotide sequence ID" value="NZ_JAAVNE010000033.1"/>
</dbReference>
<evidence type="ECO:0000313" key="2">
    <source>
        <dbReference type="EMBL" id="NKC32858.1"/>
    </source>
</evidence>
<gene>
    <name evidence="2" type="ORF">HEQ75_18480</name>
</gene>
<name>A0ABX1EAQ7_9PROT</name>
<feature type="domain" description="DSBA-like thioredoxin" evidence="1">
    <location>
        <begin position="5"/>
        <end position="183"/>
    </location>
</feature>
<organism evidence="2 3">
    <name type="scientific">Falsiroseomonas selenitidurans</name>
    <dbReference type="NCBI Taxonomy" id="2716335"/>
    <lineage>
        <taxon>Bacteria</taxon>
        <taxon>Pseudomonadati</taxon>
        <taxon>Pseudomonadota</taxon>
        <taxon>Alphaproteobacteria</taxon>
        <taxon>Acetobacterales</taxon>
        <taxon>Roseomonadaceae</taxon>
        <taxon>Falsiroseomonas</taxon>
    </lineage>
</organism>
<sequence>MADPILFWFDFASPYSWLAAEQVEAVAARCGRRVAWRPFLLGVVFRQTGMAPVAAQALRGDYARLDVARLARRLGLDCATIAPSPGCSVALATAFYALPPPRAPRFALAALRATFAEGRDLSTAEAASGLAGLEELSPPAARARLRAATEEALRLGIFGAPYFLADGEPFWGQDRLPMLEATLRRA</sequence>
<dbReference type="Gene3D" id="3.40.30.10">
    <property type="entry name" value="Glutaredoxin"/>
    <property type="match status" value="1"/>
</dbReference>
<dbReference type="Pfam" id="PF01323">
    <property type="entry name" value="DSBA"/>
    <property type="match status" value="1"/>
</dbReference>
<reference evidence="2 3" key="1">
    <citation type="submission" date="2020-03" db="EMBL/GenBank/DDBJ databases">
        <title>Roseomonas selenitidurans sp. nov. isolated from urban soil.</title>
        <authorList>
            <person name="Liu H."/>
        </authorList>
    </citation>
    <scope>NUCLEOTIDE SEQUENCE [LARGE SCALE GENOMIC DNA]</scope>
    <source>
        <strain evidence="2 3">BU-1</strain>
    </source>
</reference>
<dbReference type="PANTHER" id="PTHR42943">
    <property type="entry name" value="GLUTATHIONE S-TRANSFERASE KAPPA"/>
    <property type="match status" value="1"/>
</dbReference>
<proteinExistence type="predicted"/>
<evidence type="ECO:0000259" key="1">
    <source>
        <dbReference type="Pfam" id="PF01323"/>
    </source>
</evidence>
<dbReference type="Proteomes" id="UP000787635">
    <property type="component" value="Unassembled WGS sequence"/>
</dbReference>
<dbReference type="InterPro" id="IPR036249">
    <property type="entry name" value="Thioredoxin-like_sf"/>
</dbReference>
<dbReference type="PIRSF" id="PIRSF006386">
    <property type="entry name" value="HCCAis_GSTk"/>
    <property type="match status" value="1"/>
</dbReference>
<dbReference type="InterPro" id="IPR001853">
    <property type="entry name" value="DSBA-like_thioredoxin_dom"/>
</dbReference>
<dbReference type="GO" id="GO:0016853">
    <property type="term" value="F:isomerase activity"/>
    <property type="evidence" value="ECO:0007669"/>
    <property type="project" value="UniProtKB-KW"/>
</dbReference>
<evidence type="ECO:0000313" key="3">
    <source>
        <dbReference type="Proteomes" id="UP000787635"/>
    </source>
</evidence>
<protein>
    <submittedName>
        <fullName evidence="2">2-hydroxychromene-2-carboxylate isomerase</fullName>
    </submittedName>
</protein>
<comment type="caution">
    <text evidence="2">The sequence shown here is derived from an EMBL/GenBank/DDBJ whole genome shotgun (WGS) entry which is preliminary data.</text>
</comment>
<dbReference type="SUPFAM" id="SSF52833">
    <property type="entry name" value="Thioredoxin-like"/>
    <property type="match status" value="1"/>
</dbReference>
<keyword evidence="3" id="KW-1185">Reference proteome</keyword>
<accession>A0ABX1EAQ7</accession>
<dbReference type="EMBL" id="JAAVNE010000033">
    <property type="protein sequence ID" value="NKC32858.1"/>
    <property type="molecule type" value="Genomic_DNA"/>
</dbReference>
<dbReference type="InterPro" id="IPR051924">
    <property type="entry name" value="GST_Kappa/NadH"/>
</dbReference>
<dbReference type="InterPro" id="IPR014440">
    <property type="entry name" value="HCCAis_GSTk"/>
</dbReference>